<keyword evidence="2" id="KW-0472">Membrane</keyword>
<feature type="compositionally biased region" description="Basic and acidic residues" evidence="1">
    <location>
        <begin position="157"/>
        <end position="168"/>
    </location>
</feature>
<dbReference type="EMBL" id="OZ037954">
    <property type="protein sequence ID" value="CAL1699476.1"/>
    <property type="molecule type" value="Genomic_DNA"/>
</dbReference>
<evidence type="ECO:0000313" key="3">
    <source>
        <dbReference type="EMBL" id="CAL1699476.1"/>
    </source>
</evidence>
<feature type="compositionally biased region" description="Polar residues" evidence="1">
    <location>
        <begin position="1"/>
        <end position="11"/>
    </location>
</feature>
<organism evidence="3 4">
    <name type="scientific">Somion occarium</name>
    <dbReference type="NCBI Taxonomy" id="3059160"/>
    <lineage>
        <taxon>Eukaryota</taxon>
        <taxon>Fungi</taxon>
        <taxon>Dikarya</taxon>
        <taxon>Basidiomycota</taxon>
        <taxon>Agaricomycotina</taxon>
        <taxon>Agaricomycetes</taxon>
        <taxon>Polyporales</taxon>
        <taxon>Cerrenaceae</taxon>
        <taxon>Somion</taxon>
    </lineage>
</organism>
<feature type="compositionally biased region" description="Polar residues" evidence="1">
    <location>
        <begin position="124"/>
        <end position="133"/>
    </location>
</feature>
<keyword evidence="2" id="KW-0812">Transmembrane</keyword>
<proteinExistence type="predicted"/>
<evidence type="ECO:0000256" key="2">
    <source>
        <dbReference type="SAM" id="Phobius"/>
    </source>
</evidence>
<feature type="transmembrane region" description="Helical" evidence="2">
    <location>
        <begin position="22"/>
        <end position="40"/>
    </location>
</feature>
<feature type="region of interest" description="Disordered" evidence="1">
    <location>
        <begin position="47"/>
        <end position="168"/>
    </location>
</feature>
<reference evidence="4" key="1">
    <citation type="submission" date="2024-04" db="EMBL/GenBank/DDBJ databases">
        <authorList>
            <person name="Shaw F."/>
            <person name="Minotto A."/>
        </authorList>
    </citation>
    <scope>NUCLEOTIDE SEQUENCE [LARGE SCALE GENOMIC DNA]</scope>
</reference>
<gene>
    <name evidence="3" type="ORF">GFSPODELE1_LOCUS2697</name>
</gene>
<dbReference type="Proteomes" id="UP001497453">
    <property type="component" value="Chromosome 11"/>
</dbReference>
<sequence length="168" mass="18088">MSTGSNQQNTVHRPKTGGSPRTMLIGLGVVVAGLAGFAYGQRYLRKDIDSPDGSQRPTWQHRINLRDTRPQGPKTSNSSSEAELAPKGPSQLPLPGDDDNHGDNLSSTVMSVATGKGFNPDTKAPQQPENNKGNFAPKRQTPEGATYTKAPSYASQEKPKNYEKTPNN</sequence>
<name>A0ABP1CUX9_9APHY</name>
<evidence type="ECO:0000313" key="4">
    <source>
        <dbReference type="Proteomes" id="UP001497453"/>
    </source>
</evidence>
<keyword evidence="2" id="KW-1133">Transmembrane helix</keyword>
<protein>
    <submittedName>
        <fullName evidence="3">Uncharacterized protein</fullName>
    </submittedName>
</protein>
<feature type="region of interest" description="Disordered" evidence="1">
    <location>
        <begin position="1"/>
        <end position="22"/>
    </location>
</feature>
<evidence type="ECO:0000256" key="1">
    <source>
        <dbReference type="SAM" id="MobiDB-lite"/>
    </source>
</evidence>
<accession>A0ABP1CUX9</accession>
<keyword evidence="4" id="KW-1185">Reference proteome</keyword>